<accession>A0AAE4CSW3</accession>
<dbReference type="RefSeq" id="WP_310408434.1">
    <property type="nucleotide sequence ID" value="NZ_JAVDYC010000001.1"/>
</dbReference>
<keyword evidence="1" id="KW-0812">Transmembrane</keyword>
<evidence type="ECO:0000313" key="3">
    <source>
        <dbReference type="Proteomes" id="UP001183629"/>
    </source>
</evidence>
<dbReference type="AlphaFoldDB" id="A0AAE4CSW3"/>
<feature type="transmembrane region" description="Helical" evidence="1">
    <location>
        <begin position="251"/>
        <end position="275"/>
    </location>
</feature>
<protein>
    <submittedName>
        <fullName evidence="2">Uncharacterized protein</fullName>
    </submittedName>
</protein>
<comment type="caution">
    <text evidence="2">The sequence shown here is derived from an EMBL/GenBank/DDBJ whole genome shotgun (WGS) entry which is preliminary data.</text>
</comment>
<dbReference type="EMBL" id="JAVDYC010000001">
    <property type="protein sequence ID" value="MDR7320144.1"/>
    <property type="molecule type" value="Genomic_DNA"/>
</dbReference>
<reference evidence="2 3" key="1">
    <citation type="submission" date="2023-07" db="EMBL/GenBank/DDBJ databases">
        <title>Sequencing the genomes of 1000 actinobacteria strains.</title>
        <authorList>
            <person name="Klenk H.-P."/>
        </authorList>
    </citation>
    <scope>NUCLEOTIDE SEQUENCE [LARGE SCALE GENOMIC DNA]</scope>
    <source>
        <strain evidence="2 3">DSM 44711</strain>
    </source>
</reference>
<dbReference type="Proteomes" id="UP001183629">
    <property type="component" value="Unassembled WGS sequence"/>
</dbReference>
<feature type="transmembrane region" description="Helical" evidence="1">
    <location>
        <begin position="216"/>
        <end position="239"/>
    </location>
</feature>
<organism evidence="2 3">
    <name type="scientific">Catenuloplanes niger</name>
    <dbReference type="NCBI Taxonomy" id="587534"/>
    <lineage>
        <taxon>Bacteria</taxon>
        <taxon>Bacillati</taxon>
        <taxon>Actinomycetota</taxon>
        <taxon>Actinomycetes</taxon>
        <taxon>Micromonosporales</taxon>
        <taxon>Micromonosporaceae</taxon>
        <taxon>Catenuloplanes</taxon>
    </lineage>
</organism>
<proteinExistence type="predicted"/>
<sequence>MTALETRYRALLRAYPRDYRRRHGLELITTLMDAARPGQERPDRAEVLDLVRGGLRQRFRLPAGRAMLAVAVVAALLAGGIGAAGGAWAGWQAGRPTTPDDAEVLRLAGRAFGTALPAGTSVSNGDYRGVRESYPIVDEATRALISVDARAAATRVAAEGWDVGPIRTGRYGPGRDTHRTAFVAERDGVLLHYAVDRPDESGIPYAGVSIRPAWPWTVHAGGAAGALLAAVAVWLFAAWTGYRLRRADPAWRVAGTLCATTTLVATALPAATVWVDGVRFALPDPVLLHEPRPLWGTFDPFDGFQLVIAAAFLLVTAVITAAARRDRPLAVTPPA</sequence>
<evidence type="ECO:0000256" key="1">
    <source>
        <dbReference type="SAM" id="Phobius"/>
    </source>
</evidence>
<feature type="transmembrane region" description="Helical" evidence="1">
    <location>
        <begin position="303"/>
        <end position="323"/>
    </location>
</feature>
<evidence type="ECO:0000313" key="2">
    <source>
        <dbReference type="EMBL" id="MDR7320144.1"/>
    </source>
</evidence>
<gene>
    <name evidence="2" type="ORF">J2S44_000394</name>
</gene>
<name>A0AAE4CSW3_9ACTN</name>
<keyword evidence="3" id="KW-1185">Reference proteome</keyword>
<keyword evidence="1" id="KW-1133">Transmembrane helix</keyword>
<keyword evidence="1" id="KW-0472">Membrane</keyword>
<feature type="transmembrane region" description="Helical" evidence="1">
    <location>
        <begin position="66"/>
        <end position="91"/>
    </location>
</feature>